<protein>
    <submittedName>
        <fullName evidence="2">Uncharacterized protein</fullName>
    </submittedName>
</protein>
<proteinExistence type="predicted"/>
<name>A0AC34R6Y1_9BILA</name>
<organism evidence="1 2">
    <name type="scientific">Panagrolaimus sp. JU765</name>
    <dbReference type="NCBI Taxonomy" id="591449"/>
    <lineage>
        <taxon>Eukaryota</taxon>
        <taxon>Metazoa</taxon>
        <taxon>Ecdysozoa</taxon>
        <taxon>Nematoda</taxon>
        <taxon>Chromadorea</taxon>
        <taxon>Rhabditida</taxon>
        <taxon>Tylenchina</taxon>
        <taxon>Panagrolaimomorpha</taxon>
        <taxon>Panagrolaimoidea</taxon>
        <taxon>Panagrolaimidae</taxon>
        <taxon>Panagrolaimus</taxon>
    </lineage>
</organism>
<dbReference type="WBParaSite" id="JU765_v2.g398.t1">
    <property type="protein sequence ID" value="JU765_v2.g398.t1"/>
    <property type="gene ID" value="JU765_v2.g398"/>
</dbReference>
<evidence type="ECO:0000313" key="2">
    <source>
        <dbReference type="WBParaSite" id="JU765_v2.g398.t1"/>
    </source>
</evidence>
<sequence>MKFVILFAGLALVSVHAFWTPKGIVEKMESMVDQACDPKNKIMSICECIGTNYSLKHFDDEWRVSYRNATVEETDARIKELCDNIGKRFVGVFGCAEGRISMGQAVRFRAALEELWGPACDVENRPDFAKKLNCVDQLIKMAKAADMDIFGESERKEEILVAIGKNCAIPEEFNDIIFG</sequence>
<accession>A0AC34R6Y1</accession>
<dbReference type="Proteomes" id="UP000887576">
    <property type="component" value="Unplaced"/>
</dbReference>
<reference evidence="2" key="1">
    <citation type="submission" date="2022-11" db="UniProtKB">
        <authorList>
            <consortium name="WormBaseParasite"/>
        </authorList>
    </citation>
    <scope>IDENTIFICATION</scope>
</reference>
<evidence type="ECO:0000313" key="1">
    <source>
        <dbReference type="Proteomes" id="UP000887576"/>
    </source>
</evidence>